<evidence type="ECO:0000256" key="1">
    <source>
        <dbReference type="ARBA" id="ARBA00004389"/>
    </source>
</evidence>
<comment type="pathway">
    <text evidence="2 10">Glycolipid biosynthesis; glycosylphosphatidylinositol-anchor biosynthesis.</text>
</comment>
<evidence type="ECO:0000256" key="7">
    <source>
        <dbReference type="ARBA" id="ARBA00022989"/>
    </source>
</evidence>
<keyword evidence="7" id="KW-1133">Transmembrane helix</keyword>
<evidence type="ECO:0000313" key="12">
    <source>
        <dbReference type="Proteomes" id="UP000242287"/>
    </source>
</evidence>
<evidence type="ECO:0000256" key="6">
    <source>
        <dbReference type="ARBA" id="ARBA00022824"/>
    </source>
</evidence>
<keyword evidence="5" id="KW-0812">Transmembrane</keyword>
<keyword evidence="8" id="KW-0472">Membrane</keyword>
<evidence type="ECO:0000256" key="5">
    <source>
        <dbReference type="ARBA" id="ARBA00022692"/>
    </source>
</evidence>
<keyword evidence="9" id="KW-0325">Glycoprotein</keyword>
<dbReference type="Pfam" id="PF08320">
    <property type="entry name" value="PIG-X"/>
    <property type="match status" value="1"/>
</dbReference>
<dbReference type="STRING" id="703135.A0A2A9NB67"/>
<organism evidence="11 12">
    <name type="scientific">Amanita thiersii Skay4041</name>
    <dbReference type="NCBI Taxonomy" id="703135"/>
    <lineage>
        <taxon>Eukaryota</taxon>
        <taxon>Fungi</taxon>
        <taxon>Dikarya</taxon>
        <taxon>Basidiomycota</taxon>
        <taxon>Agaricomycotina</taxon>
        <taxon>Agaricomycetes</taxon>
        <taxon>Agaricomycetidae</taxon>
        <taxon>Agaricales</taxon>
        <taxon>Pluteineae</taxon>
        <taxon>Amanitaceae</taxon>
        <taxon>Amanita</taxon>
    </lineage>
</organism>
<dbReference type="AlphaFoldDB" id="A0A2A9NB67"/>
<keyword evidence="4 10" id="KW-0337">GPI-anchor biosynthesis</keyword>
<dbReference type="UniPathway" id="UPA00196"/>
<comment type="function">
    <text evidence="10">Required for proper folding and/or the stability of a subset of proteins in the endoplasmic reticulum. Component of glycosylphosphatidylinositol-mannosyltransferase 1 which transfers the first of the 4 mannoses in the GPI-anchor precursors during GPI-anchor biosynthesis. Probably acts by stabilizing the mannosyltransferase GPI14.</text>
</comment>
<dbReference type="EMBL" id="KZ302765">
    <property type="protein sequence ID" value="PFH44863.1"/>
    <property type="molecule type" value="Genomic_DNA"/>
</dbReference>
<accession>A0A2A9NB67</accession>
<dbReference type="Proteomes" id="UP000242287">
    <property type="component" value="Unassembled WGS sequence"/>
</dbReference>
<protein>
    <recommendedName>
        <fullName evidence="10">Protein PBN1</fullName>
    </recommendedName>
</protein>
<proteinExistence type="inferred from homology"/>
<dbReference type="InterPro" id="IPR013233">
    <property type="entry name" value="PIG-X/PBN1"/>
</dbReference>
<evidence type="ECO:0000256" key="9">
    <source>
        <dbReference type="ARBA" id="ARBA00023180"/>
    </source>
</evidence>
<comment type="similarity">
    <text evidence="3 10">Belongs to the PIGX family.</text>
</comment>
<name>A0A2A9NB67_9AGAR</name>
<evidence type="ECO:0000256" key="8">
    <source>
        <dbReference type="ARBA" id="ARBA00023136"/>
    </source>
</evidence>
<evidence type="ECO:0000313" key="11">
    <source>
        <dbReference type="EMBL" id="PFH44863.1"/>
    </source>
</evidence>
<keyword evidence="6 10" id="KW-0256">Endoplasmic reticulum</keyword>
<sequence length="81" mass="9337">MQQPTLTSYLYPTQGYHPTLTTRVQIPPHLIESLNSCTTHLLYTLPPLLVVDKYELTNYQNSYTFHHWGTSSLELPVFAVD</sequence>
<dbReference type="GO" id="GO:0006506">
    <property type="term" value="P:GPI anchor biosynthetic process"/>
    <property type="evidence" value="ECO:0007669"/>
    <property type="project" value="UniProtKB-UniPathway"/>
</dbReference>
<comment type="subcellular location">
    <subcellularLocation>
        <location evidence="1 10">Endoplasmic reticulum membrane</location>
        <topology evidence="1 10">Single-pass membrane protein</topology>
    </subcellularLocation>
</comment>
<reference evidence="11 12" key="1">
    <citation type="submission" date="2014-02" db="EMBL/GenBank/DDBJ databases">
        <title>Transposable element dynamics among asymbiotic and ectomycorrhizal Amanita fungi.</title>
        <authorList>
            <consortium name="DOE Joint Genome Institute"/>
            <person name="Hess J."/>
            <person name="Skrede I."/>
            <person name="Wolfe B."/>
            <person name="LaButti K."/>
            <person name="Ohm R.A."/>
            <person name="Grigoriev I.V."/>
            <person name="Pringle A."/>
        </authorList>
    </citation>
    <scope>NUCLEOTIDE SEQUENCE [LARGE SCALE GENOMIC DNA]</scope>
    <source>
        <strain evidence="11 12">SKay4041</strain>
    </source>
</reference>
<evidence type="ECO:0000256" key="3">
    <source>
        <dbReference type="ARBA" id="ARBA00010345"/>
    </source>
</evidence>
<dbReference type="GO" id="GO:0005789">
    <property type="term" value="C:endoplasmic reticulum membrane"/>
    <property type="evidence" value="ECO:0007669"/>
    <property type="project" value="UniProtKB-SubCell"/>
</dbReference>
<evidence type="ECO:0000256" key="4">
    <source>
        <dbReference type="ARBA" id="ARBA00022502"/>
    </source>
</evidence>
<keyword evidence="12" id="KW-1185">Reference proteome</keyword>
<evidence type="ECO:0000256" key="10">
    <source>
        <dbReference type="RuleBase" id="RU366056"/>
    </source>
</evidence>
<gene>
    <name evidence="11" type="ORF">AMATHDRAFT_165588</name>
</gene>
<dbReference type="OrthoDB" id="5546453at2759"/>
<evidence type="ECO:0000256" key="2">
    <source>
        <dbReference type="ARBA" id="ARBA00004687"/>
    </source>
</evidence>